<dbReference type="InterPro" id="IPR039774">
    <property type="entry name" value="Sin3-like"/>
</dbReference>
<dbReference type="GeneID" id="20677130"/>
<accession>W4JQ84</accession>
<dbReference type="OrthoDB" id="10265969at2759"/>
<dbReference type="Proteomes" id="UP000030671">
    <property type="component" value="Unassembled WGS sequence"/>
</dbReference>
<keyword evidence="2" id="KW-0678">Repressor</keyword>
<gene>
    <name evidence="7" type="ORF">HETIRDRAFT_460987</name>
</gene>
<protein>
    <recommendedName>
        <fullName evidence="6">Histone deacetylase interacting domain-containing protein</fullName>
    </recommendedName>
</protein>
<feature type="compositionally biased region" description="Basic and acidic residues" evidence="5">
    <location>
        <begin position="368"/>
        <end position="377"/>
    </location>
</feature>
<dbReference type="PROSITE" id="PS51477">
    <property type="entry name" value="PAH"/>
    <property type="match status" value="2"/>
</dbReference>
<evidence type="ECO:0000256" key="5">
    <source>
        <dbReference type="SAM" id="MobiDB-lite"/>
    </source>
</evidence>
<reference evidence="7 8" key="1">
    <citation type="journal article" date="2012" name="New Phytol.">
        <title>Insight into trade-off between wood decay and parasitism from the genome of a fungal forest pathogen.</title>
        <authorList>
            <person name="Olson A."/>
            <person name="Aerts A."/>
            <person name="Asiegbu F."/>
            <person name="Belbahri L."/>
            <person name="Bouzid O."/>
            <person name="Broberg A."/>
            <person name="Canback B."/>
            <person name="Coutinho P.M."/>
            <person name="Cullen D."/>
            <person name="Dalman K."/>
            <person name="Deflorio G."/>
            <person name="van Diepen L.T."/>
            <person name="Dunand C."/>
            <person name="Duplessis S."/>
            <person name="Durling M."/>
            <person name="Gonthier P."/>
            <person name="Grimwood J."/>
            <person name="Fossdal C.G."/>
            <person name="Hansson D."/>
            <person name="Henrissat B."/>
            <person name="Hietala A."/>
            <person name="Himmelstrand K."/>
            <person name="Hoffmeister D."/>
            <person name="Hogberg N."/>
            <person name="James T.Y."/>
            <person name="Karlsson M."/>
            <person name="Kohler A."/>
            <person name="Kues U."/>
            <person name="Lee Y.H."/>
            <person name="Lin Y.C."/>
            <person name="Lind M."/>
            <person name="Lindquist E."/>
            <person name="Lombard V."/>
            <person name="Lucas S."/>
            <person name="Lunden K."/>
            <person name="Morin E."/>
            <person name="Murat C."/>
            <person name="Park J."/>
            <person name="Raffaello T."/>
            <person name="Rouze P."/>
            <person name="Salamov A."/>
            <person name="Schmutz J."/>
            <person name="Solheim H."/>
            <person name="Stahlberg J."/>
            <person name="Velez H."/>
            <person name="de Vries R.P."/>
            <person name="Wiebenga A."/>
            <person name="Woodward S."/>
            <person name="Yakovlev I."/>
            <person name="Garbelotto M."/>
            <person name="Martin F."/>
            <person name="Grigoriev I.V."/>
            <person name="Stenlid J."/>
        </authorList>
    </citation>
    <scope>NUCLEOTIDE SEQUENCE [LARGE SCALE GENOMIC DNA]</scope>
    <source>
        <strain evidence="7 8">TC 32-1</strain>
    </source>
</reference>
<dbReference type="Gene3D" id="1.20.1160.11">
    <property type="entry name" value="Paired amphipathic helix"/>
    <property type="match status" value="3"/>
</dbReference>
<dbReference type="SUPFAM" id="SSF47762">
    <property type="entry name" value="PAH2 domain"/>
    <property type="match status" value="3"/>
</dbReference>
<dbReference type="GO" id="GO:0003714">
    <property type="term" value="F:transcription corepressor activity"/>
    <property type="evidence" value="ECO:0007669"/>
    <property type="project" value="InterPro"/>
</dbReference>
<dbReference type="InterPro" id="IPR003822">
    <property type="entry name" value="PAH"/>
</dbReference>
<feature type="region of interest" description="Disordered" evidence="5">
    <location>
        <begin position="1"/>
        <end position="97"/>
    </location>
</feature>
<comment type="subcellular location">
    <subcellularLocation>
        <location evidence="1 4">Nucleus</location>
    </subcellularLocation>
</comment>
<sequence length="1273" mass="141893">MDRGEMKTEAMQGPLDPALDHKPSQPSEEPSLTVASPAKDMPSPARRDAPLPQPLSSSSTPLHLPGAASPSYFPSRSASQNAATLQSMAGGDPQGERQLNVSDALSYLDNVKNKFQERPDVYNLFLDIMKDFKSQQIDTPGVIARVSSLFHGHPSLISGFNTFLPVGYRIDVGSDSHSSEYITVTTPSGTVLQSNNDPNGFSESLPGSGHMEPTMSMHAQPVPSFQRHLEPPSSPGEPGRIGGEAERANLGPAMDYVQRIKTRFSDDPHTYKQFLEILSTHKASANNAEVYAQVEELFKDAPDLSLAFRDFLPGVGMRPEDGDDSMIQGVLGKISTPVMGAESSRSAKRKPAEAPPSSVPAKRKRKAGDKDKDKDSVKSVASKSKKAKQLQAPPMDASTSFSQYATSTAPPSPRRSIQVHHPHPHVQLPPSPPAYRAPVMSVSNSIATAAVGSDGTQFFARVRRVVDSRESYNEFLRLINLFTQGYIDRARLVRESVYFLGDGELMYQLKEILGWDEAQDKAALAREREEGLMPGRPLGVLDRPSKEELNIRHGSYRRLPADDINVQCSGRDEMCKSVLNDEWVSHPTFASEDSGFVAHKKNIYEEALHRCEEERHEYDFHIDGIVKTISILEPINNKVMQLGPEERSAYKLKPNFGGSGKAIHQRIIKKLYGRDAGLEVIQALQETPALAVPIVLGRLKQKEDEWKRAQREWNKVWREVDAQNYNKALDHQSIAFKAADKKALTTKAFVSQIEAVVEEQMAKRAMLVDPLFARTRPKHQLEFAMPDGDVLKDVVKLTFAYFARMPAQQTRVDVEKRRWVETRLYNIVRAFFMLGDEWHQSSSAKQGALAREEEVASSVAEADGLNGASGSHGGGRNRIAGGIFTGDLRKSLLKSEQAKSTRSQTRPLQSPAGSRRASPAPLVPSEDDMEVDSESRADLVPSAGDTPCCKRRSFYTNTWFYTTLRLIEVLYSRLHLFKTIAGEQCRPATQEGGRKSRAWTLEYLMGPGHVNPMPGVSAAQYYELFLETCEKLFDSQIDQNAFEDQMRAMFGLQAAFKSFTIDKVIAVLIKQLQSWGDADQKQDKLYKLLSDERQLKQPTVDDHRKLLRQAEEILGPEENLFCIDWHPESKVITFQLLSKDGSSLDDAEVLTGRWQSYIASFVSDEDTKSLPQSKVRRPFLRRNLPSAVRKDTPDVVAHGGLEIKVCVRTYRLFFVSNTEDFLWRKVPREEHDAATRRLAARNAARAQRLERLDKELGSVASRKTTPGPGTDGQ</sequence>
<dbReference type="Pfam" id="PF08295">
    <property type="entry name" value="Sin3_corepress"/>
    <property type="match status" value="1"/>
</dbReference>
<evidence type="ECO:0000313" key="8">
    <source>
        <dbReference type="Proteomes" id="UP000030671"/>
    </source>
</evidence>
<keyword evidence="3 4" id="KW-0539">Nucleus</keyword>
<dbReference type="FunFam" id="1.20.1160.11:FF:000001">
    <property type="entry name" value="Paired amphipathic helix protein Sin3"/>
    <property type="match status" value="1"/>
</dbReference>
<feature type="compositionally biased region" description="Polar residues" evidence="5">
    <location>
        <begin position="397"/>
        <end position="409"/>
    </location>
</feature>
<dbReference type="SMART" id="SM00761">
    <property type="entry name" value="HDAC_interact"/>
    <property type="match status" value="1"/>
</dbReference>
<proteinExistence type="predicted"/>
<feature type="domain" description="Histone deacetylase interacting" evidence="6">
    <location>
        <begin position="550"/>
        <end position="649"/>
    </location>
</feature>
<dbReference type="Pfam" id="PF16879">
    <property type="entry name" value="Sin3a_C"/>
    <property type="match status" value="1"/>
</dbReference>
<dbReference type="InParanoid" id="W4JQ84"/>
<feature type="compositionally biased region" description="Low complexity" evidence="5">
    <location>
        <begin position="54"/>
        <end position="65"/>
    </location>
</feature>
<feature type="compositionally biased region" description="Polar residues" evidence="5">
    <location>
        <begin position="898"/>
        <end position="912"/>
    </location>
</feature>
<name>W4JQ84_HETIT</name>
<dbReference type="FunCoup" id="W4JQ84">
    <property type="interactions" value="680"/>
</dbReference>
<feature type="compositionally biased region" description="Polar residues" evidence="5">
    <location>
        <begin position="24"/>
        <end position="34"/>
    </location>
</feature>
<dbReference type="STRING" id="747525.W4JQ84"/>
<evidence type="ECO:0000256" key="4">
    <source>
        <dbReference type="PROSITE-ProRule" id="PRU00810"/>
    </source>
</evidence>
<dbReference type="Pfam" id="PF02671">
    <property type="entry name" value="PAH"/>
    <property type="match status" value="3"/>
</dbReference>
<keyword evidence="8" id="KW-1185">Reference proteome</keyword>
<dbReference type="eggNOG" id="KOG4204">
    <property type="taxonomic scope" value="Eukaryota"/>
</dbReference>
<dbReference type="PANTHER" id="PTHR12346:SF0">
    <property type="entry name" value="SIN3A, ISOFORM G"/>
    <property type="match status" value="1"/>
</dbReference>
<feature type="region of interest" description="Disordered" evidence="5">
    <location>
        <begin position="338"/>
        <end position="423"/>
    </location>
</feature>
<dbReference type="PANTHER" id="PTHR12346">
    <property type="entry name" value="SIN3B-RELATED"/>
    <property type="match status" value="1"/>
</dbReference>
<dbReference type="EMBL" id="KI925465">
    <property type="protein sequence ID" value="ETW75722.1"/>
    <property type="molecule type" value="Genomic_DNA"/>
</dbReference>
<dbReference type="AlphaFoldDB" id="W4JQ84"/>
<dbReference type="KEGG" id="hir:HETIRDRAFT_460987"/>
<feature type="region of interest" description="Disordered" evidence="5">
    <location>
        <begin position="895"/>
        <end position="942"/>
    </location>
</feature>
<evidence type="ECO:0000313" key="7">
    <source>
        <dbReference type="EMBL" id="ETW75722.1"/>
    </source>
</evidence>
<dbReference type="InterPro" id="IPR013194">
    <property type="entry name" value="HDAC_interact_dom"/>
</dbReference>
<dbReference type="RefSeq" id="XP_009551983.1">
    <property type="nucleotide sequence ID" value="XM_009553688.1"/>
</dbReference>
<feature type="region of interest" description="Disordered" evidence="5">
    <location>
        <begin position="188"/>
        <end position="217"/>
    </location>
</feature>
<evidence type="ECO:0000259" key="6">
    <source>
        <dbReference type="SMART" id="SM00761"/>
    </source>
</evidence>
<evidence type="ECO:0000256" key="2">
    <source>
        <dbReference type="ARBA" id="ARBA00022491"/>
    </source>
</evidence>
<dbReference type="GO" id="GO:0000122">
    <property type="term" value="P:negative regulation of transcription by RNA polymerase II"/>
    <property type="evidence" value="ECO:0007669"/>
    <property type="project" value="TreeGrafter"/>
</dbReference>
<evidence type="ECO:0000256" key="3">
    <source>
        <dbReference type="ARBA" id="ARBA00023242"/>
    </source>
</evidence>
<dbReference type="HOGENOM" id="CLU_001360_2_2_1"/>
<feature type="region of interest" description="Disordered" evidence="5">
    <location>
        <begin position="1252"/>
        <end position="1273"/>
    </location>
</feature>
<organism evidence="7 8">
    <name type="scientific">Heterobasidion irregulare (strain TC 32-1)</name>
    <dbReference type="NCBI Taxonomy" id="747525"/>
    <lineage>
        <taxon>Eukaryota</taxon>
        <taxon>Fungi</taxon>
        <taxon>Dikarya</taxon>
        <taxon>Basidiomycota</taxon>
        <taxon>Agaricomycotina</taxon>
        <taxon>Agaricomycetes</taxon>
        <taxon>Russulales</taxon>
        <taxon>Bondarzewiaceae</taxon>
        <taxon>Heterobasidion</taxon>
        <taxon>Heterobasidion annosum species complex</taxon>
    </lineage>
</organism>
<feature type="compositionally biased region" description="Polar residues" evidence="5">
    <location>
        <begin position="188"/>
        <end position="202"/>
    </location>
</feature>
<evidence type="ECO:0000256" key="1">
    <source>
        <dbReference type="ARBA" id="ARBA00004123"/>
    </source>
</evidence>
<dbReference type="InterPro" id="IPR031693">
    <property type="entry name" value="Sin3_C"/>
</dbReference>
<feature type="compositionally biased region" description="Polar residues" evidence="5">
    <location>
        <begin position="72"/>
        <end position="87"/>
    </location>
</feature>
<dbReference type="InterPro" id="IPR036600">
    <property type="entry name" value="PAH_sf"/>
</dbReference>
<dbReference type="GO" id="GO:0070822">
    <property type="term" value="C:Sin3-type complex"/>
    <property type="evidence" value="ECO:0007669"/>
    <property type="project" value="TreeGrafter"/>
</dbReference>